<organism evidence="1 2">
    <name type="scientific">Brassica cretica</name>
    <name type="common">Mustard</name>
    <dbReference type="NCBI Taxonomy" id="69181"/>
    <lineage>
        <taxon>Eukaryota</taxon>
        <taxon>Viridiplantae</taxon>
        <taxon>Streptophyta</taxon>
        <taxon>Embryophyta</taxon>
        <taxon>Tracheophyta</taxon>
        <taxon>Spermatophyta</taxon>
        <taxon>Magnoliopsida</taxon>
        <taxon>eudicotyledons</taxon>
        <taxon>Gunneridae</taxon>
        <taxon>Pentapetalae</taxon>
        <taxon>rosids</taxon>
        <taxon>malvids</taxon>
        <taxon>Brassicales</taxon>
        <taxon>Brassicaceae</taxon>
        <taxon>Brassiceae</taxon>
        <taxon>Brassica</taxon>
    </lineage>
</organism>
<evidence type="ECO:0000313" key="1">
    <source>
        <dbReference type="EMBL" id="KAF2537940.1"/>
    </source>
</evidence>
<sequence length="98" mass="11287">MNMKSPITIRTNFLIGDPNITPTLIWTWAAENEIETSRCYSVTNGHEERVVVASPSRRTDTELNVYWKARETDGNGYPRRLLSYRNSYKTVPGGYWTA</sequence>
<dbReference type="AlphaFoldDB" id="A0A8S9FW66"/>
<gene>
    <name evidence="1" type="ORF">F2Q68_00020145</name>
</gene>
<protein>
    <submittedName>
        <fullName evidence="1">Uncharacterized protein</fullName>
    </submittedName>
</protein>
<evidence type="ECO:0000313" key="2">
    <source>
        <dbReference type="Proteomes" id="UP000712281"/>
    </source>
</evidence>
<dbReference type="EMBL" id="QGKW02002228">
    <property type="protein sequence ID" value="KAF2537940.1"/>
    <property type="molecule type" value="Genomic_DNA"/>
</dbReference>
<dbReference type="Proteomes" id="UP000712281">
    <property type="component" value="Unassembled WGS sequence"/>
</dbReference>
<name>A0A8S9FW66_BRACR</name>
<accession>A0A8S9FW66</accession>
<reference evidence="1" key="1">
    <citation type="submission" date="2019-12" db="EMBL/GenBank/DDBJ databases">
        <title>Genome sequencing and annotation of Brassica cretica.</title>
        <authorList>
            <person name="Studholme D.J."/>
            <person name="Sarris P.F."/>
        </authorList>
    </citation>
    <scope>NUCLEOTIDE SEQUENCE</scope>
    <source>
        <strain evidence="1">PFS-001/15</strain>
        <tissue evidence="1">Leaf</tissue>
    </source>
</reference>
<comment type="caution">
    <text evidence="1">The sequence shown here is derived from an EMBL/GenBank/DDBJ whole genome shotgun (WGS) entry which is preliminary data.</text>
</comment>
<proteinExistence type="predicted"/>